<evidence type="ECO:0000313" key="4">
    <source>
        <dbReference type="Proteomes" id="UP001519460"/>
    </source>
</evidence>
<keyword evidence="2" id="KW-0472">Membrane</keyword>
<feature type="region of interest" description="Disordered" evidence="1">
    <location>
        <begin position="1"/>
        <end position="26"/>
    </location>
</feature>
<comment type="caution">
    <text evidence="3">The sequence shown here is derived from an EMBL/GenBank/DDBJ whole genome shotgun (WGS) entry which is preliminary data.</text>
</comment>
<keyword evidence="2" id="KW-0812">Transmembrane</keyword>
<accession>A0ABD0LM93</accession>
<keyword evidence="4" id="KW-1185">Reference proteome</keyword>
<dbReference type="AlphaFoldDB" id="A0ABD0LM93"/>
<evidence type="ECO:0000313" key="3">
    <source>
        <dbReference type="EMBL" id="KAK7500560.1"/>
    </source>
</evidence>
<proteinExistence type="predicted"/>
<evidence type="ECO:0000256" key="2">
    <source>
        <dbReference type="SAM" id="Phobius"/>
    </source>
</evidence>
<reference evidence="3 4" key="1">
    <citation type="journal article" date="2023" name="Sci. Data">
        <title>Genome assembly of the Korean intertidal mud-creeper Batillaria attramentaria.</title>
        <authorList>
            <person name="Patra A.K."/>
            <person name="Ho P.T."/>
            <person name="Jun S."/>
            <person name="Lee S.J."/>
            <person name="Kim Y."/>
            <person name="Won Y.J."/>
        </authorList>
    </citation>
    <scope>NUCLEOTIDE SEQUENCE [LARGE SCALE GENOMIC DNA]</scope>
    <source>
        <strain evidence="3">Wonlab-2016</strain>
    </source>
</reference>
<sequence>MKTKRRKTGPPTSKSMSQSRRSEHQSVLMKADTGIGGVFLIFTMVVPYIRRVADQSCLRHESQTVTDMKTVYTRSSYGF</sequence>
<protein>
    <submittedName>
        <fullName evidence="3">Uncharacterized protein</fullName>
    </submittedName>
</protein>
<name>A0ABD0LM93_9CAEN</name>
<dbReference type="Proteomes" id="UP001519460">
    <property type="component" value="Unassembled WGS sequence"/>
</dbReference>
<feature type="compositionally biased region" description="Polar residues" evidence="1">
    <location>
        <begin position="10"/>
        <end position="19"/>
    </location>
</feature>
<keyword evidence="2" id="KW-1133">Transmembrane helix</keyword>
<evidence type="ECO:0000256" key="1">
    <source>
        <dbReference type="SAM" id="MobiDB-lite"/>
    </source>
</evidence>
<feature type="transmembrane region" description="Helical" evidence="2">
    <location>
        <begin position="27"/>
        <end position="49"/>
    </location>
</feature>
<dbReference type="EMBL" id="JACVVK020000036">
    <property type="protein sequence ID" value="KAK7500560.1"/>
    <property type="molecule type" value="Genomic_DNA"/>
</dbReference>
<organism evidence="3 4">
    <name type="scientific">Batillaria attramentaria</name>
    <dbReference type="NCBI Taxonomy" id="370345"/>
    <lineage>
        <taxon>Eukaryota</taxon>
        <taxon>Metazoa</taxon>
        <taxon>Spiralia</taxon>
        <taxon>Lophotrochozoa</taxon>
        <taxon>Mollusca</taxon>
        <taxon>Gastropoda</taxon>
        <taxon>Caenogastropoda</taxon>
        <taxon>Sorbeoconcha</taxon>
        <taxon>Cerithioidea</taxon>
        <taxon>Batillariidae</taxon>
        <taxon>Batillaria</taxon>
    </lineage>
</organism>
<gene>
    <name evidence="3" type="ORF">BaRGS_00008135</name>
</gene>